<dbReference type="InterPro" id="IPR029063">
    <property type="entry name" value="SAM-dependent_MTases_sf"/>
</dbReference>
<feature type="compositionally biased region" description="Low complexity" evidence="1">
    <location>
        <begin position="1075"/>
        <end position="1087"/>
    </location>
</feature>
<evidence type="ECO:0008006" key="4">
    <source>
        <dbReference type="Google" id="ProtNLM"/>
    </source>
</evidence>
<feature type="compositionally biased region" description="Polar residues" evidence="1">
    <location>
        <begin position="16"/>
        <end position="30"/>
    </location>
</feature>
<dbReference type="EMBL" id="CP138580">
    <property type="protein sequence ID" value="WPG97906.1"/>
    <property type="molecule type" value="Genomic_DNA"/>
</dbReference>
<feature type="compositionally biased region" description="Low complexity" evidence="1">
    <location>
        <begin position="506"/>
        <end position="522"/>
    </location>
</feature>
<feature type="region of interest" description="Disordered" evidence="1">
    <location>
        <begin position="875"/>
        <end position="904"/>
    </location>
</feature>
<feature type="compositionally biased region" description="Low complexity" evidence="1">
    <location>
        <begin position="558"/>
        <end position="582"/>
    </location>
</feature>
<feature type="region of interest" description="Disordered" evidence="1">
    <location>
        <begin position="181"/>
        <end position="336"/>
    </location>
</feature>
<feature type="compositionally biased region" description="Gly residues" evidence="1">
    <location>
        <begin position="494"/>
        <end position="505"/>
    </location>
</feature>
<evidence type="ECO:0000313" key="3">
    <source>
        <dbReference type="Proteomes" id="UP001303373"/>
    </source>
</evidence>
<reference evidence="2 3" key="1">
    <citation type="submission" date="2023-11" db="EMBL/GenBank/DDBJ databases">
        <title>An acidophilic fungus is an integral part of prey digestion in a carnivorous sundew plant.</title>
        <authorList>
            <person name="Tsai I.J."/>
        </authorList>
    </citation>
    <scope>NUCLEOTIDE SEQUENCE [LARGE SCALE GENOMIC DNA]</scope>
    <source>
        <strain evidence="2">169a</strain>
    </source>
</reference>
<gene>
    <name evidence="2" type="ORF">R9X50_00068900</name>
</gene>
<feature type="region of interest" description="Disordered" evidence="1">
    <location>
        <begin position="1"/>
        <end position="140"/>
    </location>
</feature>
<feature type="region of interest" description="Disordered" evidence="1">
    <location>
        <begin position="1057"/>
        <end position="1099"/>
    </location>
</feature>
<sequence length="1435" mass="158193">MSTLRPRRHALEQDSKSNLPRRTSSAQVPLNENHAADSAPRRAAPHVSKLAKRPSQAIKAPDNSTNVKLSAPATAVRQPQVVAPKRLSGIRPSEVPLNDRPSSSSRHDVHLKHPLRRTPSLVSGSTISTYDSPRSGPLRRKPSIINEYAMSPDQEKRSRTVVSPDISRETVFGISLPRPAMATKYSDGTRDITTPFSEHTQTSTPSTRFADSPFSHIPTPSSASSCSPGLVTKPDLLPRSRLVNRSAPQSRPPVSGRATEKTTLSSKQGLPLVREASTSSSSSTTKAQSQSQSSSIQRKESLRRASEGKSYDAPTSSSRNRIQQDKPITTTAPRKSVYVPPELAHLNVDPPRTLAKLKIPPARPSRDGTATLNLADMAGPSRIVRSDLPRLYTTYHKRTPSSETPPSSQAPPRIDSAISPPSTTRLFSRSTPPAFTASPATESRRLLRKDSPAIGSLPSPSKSPLRFFSRKPKPITTAEKPKREPRKGPAAGTGHEGYGRFGFRGRGSISSNGSNDSTTSLSRSVERKNHSATSSKEELDDFLRERLTPVVLRGSGSTFSAVSSEFPSSSIPASSTSSSLESYPTPQLLPSAMRIESDDSPSKYRPQITRNSSGSEESTEFAALGNRNVFNHTAQFDRASSPLAQRAEGKVAVSQNSPFMTNDLFGGREGLWLRSSKLESAKPRKQNFFERSRALPRSKGKEKAVDSLEDMSLNKSSPGVAHYALLDATRSFGLEEIERIAHENDTSTDESMSESHFSSRIVPYEKRHSSLLPSPSMQTASLTRIPPPEQQVQHAIQVNRDLDAPQVSPRQPRLSPVGRIPRVVSKRDRDRRLPDSSFSRPFVRNQPHPDIRPHPNAQLPSLPRKIRDLASPIETISQPTSSTSTGSNTAGPHSTTTYTSSVSTNRTSVDMQQGYELPLRKDSGNSYTSSNASWLAALSPEPAQIDDPWNEYNDLIDDMMLLRTPLSATSSCGAPFQYSDLLERQSALSQHVPLRVLAARNSGRHSAGPVALSVPQMARFLQPSLSPIATPQTIRDFYDQYDNRSSTMSTQTMRQFVADGKQADRQSSIDQRGNRSSTSSTHSRSASLPDAVSRDPLTSQSMNWTPMVRFSRHTQLLDIAEDDERAPRSSLRLGALLTSRWLSFGQVLFSPARNEIRLTDEPRILIIDGLGSDWSHYVAANYGSATVYNLGLDTSTNVPLQNHRQIPHKPGDSFPFPKGFFTTVVYRFPIASSEQTYQDYLQECKRVLRPGGYLEVAVLDLDLMNMGATTRRAIRDLKVRLQKNENNITLRNMSDVLVQLIGRRGFDSIYRCIVGVPVAGRIPTSKEDSTSSCSESDSDSDGHSFASKFADLMNDTRNPDVELPKDSDADDNITKMVAKVGRWWYKACYESRNTGYNIWNSQDVLRECELQGTKFRMLICHAQKPAQIRRRTVSI</sequence>
<feature type="compositionally biased region" description="Polar residues" evidence="1">
    <location>
        <begin position="120"/>
        <end position="132"/>
    </location>
</feature>
<dbReference type="Proteomes" id="UP001303373">
    <property type="component" value="Chromosome 1"/>
</dbReference>
<feature type="compositionally biased region" description="Basic and acidic residues" evidence="1">
    <location>
        <begin position="442"/>
        <end position="451"/>
    </location>
</feature>
<feature type="compositionally biased region" description="Low complexity" evidence="1">
    <location>
        <begin position="276"/>
        <end position="295"/>
    </location>
</feature>
<dbReference type="SUPFAM" id="SSF53335">
    <property type="entry name" value="S-adenosyl-L-methionine-dependent methyltransferases"/>
    <property type="match status" value="1"/>
</dbReference>
<feature type="region of interest" description="Disordered" evidence="1">
    <location>
        <begin position="800"/>
        <end position="863"/>
    </location>
</feature>
<evidence type="ECO:0000313" key="2">
    <source>
        <dbReference type="EMBL" id="WPG97906.1"/>
    </source>
</evidence>
<dbReference type="Gene3D" id="3.40.50.150">
    <property type="entry name" value="Vaccinia Virus protein VP39"/>
    <property type="match status" value="1"/>
</dbReference>
<feature type="region of interest" description="Disordered" evidence="1">
    <location>
        <begin position="396"/>
        <end position="540"/>
    </location>
</feature>
<keyword evidence="3" id="KW-1185">Reference proteome</keyword>
<feature type="compositionally biased region" description="Polar residues" evidence="1">
    <location>
        <begin position="218"/>
        <end position="227"/>
    </location>
</feature>
<evidence type="ECO:0000256" key="1">
    <source>
        <dbReference type="SAM" id="MobiDB-lite"/>
    </source>
</evidence>
<feature type="compositionally biased region" description="Polar residues" evidence="1">
    <location>
        <begin position="419"/>
        <end position="441"/>
    </location>
</feature>
<feature type="compositionally biased region" description="Basic and acidic residues" evidence="1">
    <location>
        <begin position="297"/>
        <end position="310"/>
    </location>
</feature>
<name>A0AAQ3LYK1_9PEZI</name>
<feature type="region of interest" description="Disordered" evidence="1">
    <location>
        <begin position="558"/>
        <end position="620"/>
    </location>
</feature>
<proteinExistence type="predicted"/>
<feature type="compositionally biased region" description="Basic and acidic residues" evidence="1">
    <location>
        <begin position="825"/>
        <end position="834"/>
    </location>
</feature>
<feature type="compositionally biased region" description="Polar residues" evidence="1">
    <location>
        <begin position="313"/>
        <end position="333"/>
    </location>
</feature>
<feature type="compositionally biased region" description="Basic and acidic residues" evidence="1">
    <location>
        <begin position="524"/>
        <end position="540"/>
    </location>
</feature>
<feature type="compositionally biased region" description="Polar residues" evidence="1">
    <location>
        <begin position="191"/>
        <end position="209"/>
    </location>
</feature>
<organism evidence="2 3">
    <name type="scientific">Acrodontium crateriforme</name>
    <dbReference type="NCBI Taxonomy" id="150365"/>
    <lineage>
        <taxon>Eukaryota</taxon>
        <taxon>Fungi</taxon>
        <taxon>Dikarya</taxon>
        <taxon>Ascomycota</taxon>
        <taxon>Pezizomycotina</taxon>
        <taxon>Dothideomycetes</taxon>
        <taxon>Dothideomycetidae</taxon>
        <taxon>Mycosphaerellales</taxon>
        <taxon>Teratosphaeriaceae</taxon>
        <taxon>Acrodontium</taxon>
    </lineage>
</organism>
<accession>A0AAQ3LYK1</accession>
<protein>
    <recommendedName>
        <fullName evidence="4">Methyltransferase type 11 domain-containing protein</fullName>
    </recommendedName>
</protein>